<organism evidence="8 10">
    <name type="scientific">Candida glabrata</name>
    <name type="common">Yeast</name>
    <name type="synonym">Torulopsis glabrata</name>
    <dbReference type="NCBI Taxonomy" id="5478"/>
    <lineage>
        <taxon>Eukaryota</taxon>
        <taxon>Fungi</taxon>
        <taxon>Dikarya</taxon>
        <taxon>Ascomycota</taxon>
        <taxon>Saccharomycotina</taxon>
        <taxon>Saccharomycetes</taxon>
        <taxon>Saccharomycetales</taxon>
        <taxon>Saccharomycetaceae</taxon>
        <taxon>Nakaseomyces</taxon>
    </lineage>
</organism>
<evidence type="ECO:0000256" key="2">
    <source>
        <dbReference type="ARBA" id="ARBA00022574"/>
    </source>
</evidence>
<dbReference type="HAMAP" id="MF_03056">
    <property type="entry name" value="TRM82"/>
    <property type="match status" value="1"/>
</dbReference>
<protein>
    <submittedName>
        <fullName evidence="8">tRNA (Guanine-N(7)-)-methyltransferase non-catalytic subunit TRM82</fullName>
    </submittedName>
</protein>
<dbReference type="PANTHER" id="PTHR16288">
    <property type="entry name" value="WD40 REPEAT PROTEIN 4"/>
    <property type="match status" value="1"/>
</dbReference>
<name>A0A0W0CBX7_CANGB</name>
<dbReference type="InterPro" id="IPR015943">
    <property type="entry name" value="WD40/YVTN_repeat-like_dom_sf"/>
</dbReference>
<feature type="repeat" description="WD" evidence="7">
    <location>
        <begin position="214"/>
        <end position="256"/>
    </location>
</feature>
<comment type="pathway">
    <text evidence="6">tRNA modification; N(7)-methylguanine-tRNA biosynthesis.</text>
</comment>
<evidence type="ECO:0000313" key="8">
    <source>
        <dbReference type="EMBL" id="KTA98836.1"/>
    </source>
</evidence>
<dbReference type="GO" id="GO:0005634">
    <property type="term" value="C:nucleus"/>
    <property type="evidence" value="ECO:0007669"/>
    <property type="project" value="UniProtKB-SubCell"/>
</dbReference>
<dbReference type="VEuPathDB" id="FungiDB:GWK60_E00759"/>
<dbReference type="GO" id="GO:0106143">
    <property type="term" value="C:tRNA (m7G46) methyltransferase complex"/>
    <property type="evidence" value="ECO:0007669"/>
    <property type="project" value="EnsemblFungi"/>
</dbReference>
<evidence type="ECO:0000256" key="7">
    <source>
        <dbReference type="PROSITE-ProRule" id="PRU00221"/>
    </source>
</evidence>
<reference evidence="8 10" key="1">
    <citation type="submission" date="2015-10" db="EMBL/GenBank/DDBJ databases">
        <title>Draft genomes sequences of Candida glabrata isolates 1A, 1B, 2A, 2B, 3A and 3B.</title>
        <authorList>
            <person name="Haavelsrud O.E."/>
            <person name="Gaustad P."/>
        </authorList>
    </citation>
    <scope>NUCLEOTIDE SEQUENCE [LARGE SCALE GENOMIC DNA]</scope>
    <source>
        <strain evidence="8">910700640</strain>
    </source>
</reference>
<keyword evidence="5 6" id="KW-0539">Nucleus</keyword>
<dbReference type="GO" id="GO:0005829">
    <property type="term" value="C:cytosol"/>
    <property type="evidence" value="ECO:0007669"/>
    <property type="project" value="EnsemblFungi"/>
</dbReference>
<dbReference type="EMBL" id="LLZZ01000001">
    <property type="protein sequence ID" value="KTB14226.1"/>
    <property type="molecule type" value="Genomic_DNA"/>
</dbReference>
<proteinExistence type="inferred from homology"/>
<comment type="function">
    <text evidence="6">Required for the formation of N(7)-methylguanine at position 46 (m7G46) in tRNA. In the complex, it is required to stabilize and induce conformational changes of the catalytic subunit.</text>
</comment>
<evidence type="ECO:0000256" key="4">
    <source>
        <dbReference type="ARBA" id="ARBA00022737"/>
    </source>
</evidence>
<dbReference type="PANTHER" id="PTHR16288:SF0">
    <property type="entry name" value="TRNA (GUANINE-N(7)-)-METHYLTRANSFERASE NON-CATALYTIC SUBUNIT WDR4"/>
    <property type="match status" value="1"/>
</dbReference>
<evidence type="ECO:0000256" key="3">
    <source>
        <dbReference type="ARBA" id="ARBA00022694"/>
    </source>
</evidence>
<comment type="subcellular location">
    <subcellularLocation>
        <location evidence="1 6">Nucleus</location>
    </subcellularLocation>
</comment>
<dbReference type="GO" id="GO:0008047">
    <property type="term" value="F:enzyme activator activity"/>
    <property type="evidence" value="ECO:0007669"/>
    <property type="project" value="EnsemblFungi"/>
</dbReference>
<keyword evidence="8" id="KW-0808">Transferase</keyword>
<dbReference type="SMART" id="SM00320">
    <property type="entry name" value="WD40"/>
    <property type="match status" value="3"/>
</dbReference>
<dbReference type="GO" id="GO:0008168">
    <property type="term" value="F:methyltransferase activity"/>
    <property type="evidence" value="ECO:0007669"/>
    <property type="project" value="UniProtKB-KW"/>
</dbReference>
<dbReference type="PROSITE" id="PS50082">
    <property type="entry name" value="WD_REPEATS_2"/>
    <property type="match status" value="1"/>
</dbReference>
<dbReference type="InterPro" id="IPR001680">
    <property type="entry name" value="WD40_rpt"/>
</dbReference>
<evidence type="ECO:0000313" key="9">
    <source>
        <dbReference type="EMBL" id="KTB14226.1"/>
    </source>
</evidence>
<comment type="caution">
    <text evidence="8">The sequence shown here is derived from an EMBL/GenBank/DDBJ whole genome shotgun (WGS) entry which is preliminary data.</text>
</comment>
<dbReference type="SUPFAM" id="SSF50978">
    <property type="entry name" value="WD40 repeat-like"/>
    <property type="match status" value="1"/>
</dbReference>
<dbReference type="VEuPathDB" id="FungiDB:B1J91_E00979g"/>
<keyword evidence="3 6" id="KW-0819">tRNA processing</keyword>
<keyword evidence="8" id="KW-0489">Methyltransferase</keyword>
<comment type="similarity">
    <text evidence="6">Belongs to the WD repeat TRM82 family.</text>
</comment>
<evidence type="ECO:0000256" key="6">
    <source>
        <dbReference type="HAMAP-Rule" id="MF_03056"/>
    </source>
</evidence>
<dbReference type="VEuPathDB" id="FungiDB:CAGL0E00979g"/>
<keyword evidence="4 6" id="KW-0677">Repeat</keyword>
<accession>A0A0W0CBX7</accession>
<dbReference type="VEuPathDB" id="FungiDB:GVI51_E00759"/>
<evidence type="ECO:0000256" key="1">
    <source>
        <dbReference type="ARBA" id="ARBA00004123"/>
    </source>
</evidence>
<evidence type="ECO:0000313" key="10">
    <source>
        <dbReference type="Proteomes" id="UP000054886"/>
    </source>
</evidence>
<evidence type="ECO:0000256" key="5">
    <source>
        <dbReference type="ARBA" id="ARBA00023242"/>
    </source>
</evidence>
<dbReference type="UniPathway" id="UPA00989"/>
<gene>
    <name evidence="8" type="ORF">AO440_000916</name>
    <name evidence="9" type="ORF">AO440_004711</name>
</gene>
<dbReference type="GO" id="GO:0106004">
    <property type="term" value="P:tRNA (guanine-N7)-methylation"/>
    <property type="evidence" value="ECO:0007669"/>
    <property type="project" value="UniProtKB-UniRule"/>
</dbReference>
<dbReference type="Proteomes" id="UP000054886">
    <property type="component" value="Unassembled WGS sequence"/>
</dbReference>
<dbReference type="InterPro" id="IPR036322">
    <property type="entry name" value="WD40_repeat_dom_sf"/>
</dbReference>
<dbReference type="EMBL" id="LLZZ01000151">
    <property type="protein sequence ID" value="KTA98836.1"/>
    <property type="molecule type" value="Genomic_DNA"/>
</dbReference>
<keyword evidence="2 6" id="KW-0853">WD repeat</keyword>
<dbReference type="Gene3D" id="2.130.10.10">
    <property type="entry name" value="YVTN repeat-like/Quinoprotein amine dehydrogenase"/>
    <property type="match status" value="1"/>
</dbReference>
<sequence length="421" mass="47581">MFVHPLNVAISDSQNKYQYVVCKHTISVFAGEKLVGYWVDTDQRDSHNSYKKLKSNAGDAKPKGSQGIGAPPVYSYIRNLRLTSDEGKLIACVDSDKSVVIFKIDTSAEDPEKFLQVMKRQQFPKRPNALALADEDTTIIVADKFGDVYKLKIDEEPIRKIDDQSEPILGHVSMLTDVAVAKDANNKSYIITTDRDEHIKISHYPQTFIVDKWLFGHKEFVSSVDLPKWQTKFLFSAGGDKEIFAWNWQSGELLSQYSFEDVVKPFINDLHLAPARFQNEENNVIEYAVASIKSCGQQPYVAFFVEATPVLFILHCNTETGELSLAQQVEFKHNVVSISSNGKSEYLVTFDSRDENAEQLIAFLTYSGDSNKPFSVDENLNKLNSSWISTFKQKDELLADADSVYPLYNIASLKKHGEHFS</sequence>
<dbReference type="AlphaFoldDB" id="A0A0W0CBX7"/>
<dbReference type="InterPro" id="IPR028884">
    <property type="entry name" value="Trm82"/>
</dbReference>